<protein>
    <recommendedName>
        <fullName evidence="6">Golgi apparatus membrane protein TVP23 homolog</fullName>
    </recommendedName>
</protein>
<feature type="region of interest" description="Disordered" evidence="7">
    <location>
        <begin position="194"/>
        <end position="292"/>
    </location>
</feature>
<dbReference type="InterPro" id="IPR008564">
    <property type="entry name" value="TVP23-like"/>
</dbReference>
<dbReference type="Proteomes" id="UP001470230">
    <property type="component" value="Unassembled WGS sequence"/>
</dbReference>
<evidence type="ECO:0000256" key="6">
    <source>
        <dbReference type="RuleBase" id="RU361206"/>
    </source>
</evidence>
<dbReference type="EMBL" id="JAPFFF010000037">
    <property type="protein sequence ID" value="KAK8842662.1"/>
    <property type="molecule type" value="Genomic_DNA"/>
</dbReference>
<name>A0ABR2H8Y6_9EUKA</name>
<keyword evidence="3 6" id="KW-0812">Transmembrane</keyword>
<dbReference type="Pfam" id="PF05832">
    <property type="entry name" value="DUF846"/>
    <property type="match status" value="1"/>
</dbReference>
<accession>A0ABR2H8Y6</accession>
<feature type="compositionally biased region" description="Acidic residues" evidence="7">
    <location>
        <begin position="194"/>
        <end position="209"/>
    </location>
</feature>
<keyword evidence="5 6" id="KW-0472">Membrane</keyword>
<evidence type="ECO:0000313" key="8">
    <source>
        <dbReference type="EMBL" id="KAK8842662.1"/>
    </source>
</evidence>
<evidence type="ECO:0000256" key="1">
    <source>
        <dbReference type="ARBA" id="ARBA00004141"/>
    </source>
</evidence>
<evidence type="ECO:0000256" key="5">
    <source>
        <dbReference type="ARBA" id="ARBA00023136"/>
    </source>
</evidence>
<evidence type="ECO:0000256" key="7">
    <source>
        <dbReference type="SAM" id="MobiDB-lite"/>
    </source>
</evidence>
<sequence>MEVSPALSNLENETLIENHLINSNAIASSPSGRYWLIYHLTVRLSPLFLYFFSVFVFNSIPTFKILIVTFSVLCEFWLTKNKEGLELVGLRWSHEISEVGGEPKWIFYARPDPYVPDISKLRCFWTAMYALSIAWSIISLLSMLTPDFRWSDAFLAFIATGAEYINLFCFLKCNQKSSEQADGIARNVMLGDAFDSDNLEPEPEPEPEADEKMNNNPPSLIHTEISVEKKRRELENPRLTLPLKTSNKANQTNEQSNETDNISQNNDEGYNDNHLSTTGNDAEGKFDIHPDN</sequence>
<evidence type="ECO:0000256" key="3">
    <source>
        <dbReference type="ARBA" id="ARBA00022692"/>
    </source>
</evidence>
<feature type="transmembrane region" description="Helical" evidence="6">
    <location>
        <begin position="153"/>
        <end position="171"/>
    </location>
</feature>
<gene>
    <name evidence="8" type="ORF">M9Y10_025522</name>
</gene>
<evidence type="ECO:0000313" key="9">
    <source>
        <dbReference type="Proteomes" id="UP001470230"/>
    </source>
</evidence>
<dbReference type="PANTHER" id="PTHR13019:SF7">
    <property type="entry name" value="GOLGI APPARATUS MEMBRANE PROTEIN TVP23"/>
    <property type="match status" value="1"/>
</dbReference>
<feature type="compositionally biased region" description="Polar residues" evidence="7">
    <location>
        <begin position="243"/>
        <end position="280"/>
    </location>
</feature>
<dbReference type="PANTHER" id="PTHR13019">
    <property type="entry name" value="GOLGI APPARATUS MEMBRANE PROTEIN TVP23"/>
    <property type="match status" value="1"/>
</dbReference>
<feature type="compositionally biased region" description="Basic and acidic residues" evidence="7">
    <location>
        <begin position="225"/>
        <end position="236"/>
    </location>
</feature>
<reference evidence="8 9" key="1">
    <citation type="submission" date="2024-04" db="EMBL/GenBank/DDBJ databases">
        <title>Tritrichomonas musculus Genome.</title>
        <authorList>
            <person name="Alves-Ferreira E."/>
            <person name="Grigg M."/>
            <person name="Lorenzi H."/>
            <person name="Galac M."/>
        </authorList>
    </citation>
    <scope>NUCLEOTIDE SEQUENCE [LARGE SCALE GENOMIC DNA]</scope>
    <source>
        <strain evidence="8 9">EAF2021</strain>
    </source>
</reference>
<comment type="subcellular location">
    <subcellularLocation>
        <location evidence="1 6">Membrane</location>
        <topology evidence="1 6">Multi-pass membrane protein</topology>
    </subcellularLocation>
</comment>
<feature type="transmembrane region" description="Helical" evidence="6">
    <location>
        <begin position="123"/>
        <end position="141"/>
    </location>
</feature>
<feature type="compositionally biased region" description="Basic and acidic residues" evidence="7">
    <location>
        <begin position="282"/>
        <end position="292"/>
    </location>
</feature>
<comment type="caution">
    <text evidence="8">The sequence shown here is derived from an EMBL/GenBank/DDBJ whole genome shotgun (WGS) entry which is preliminary data.</text>
</comment>
<organism evidence="8 9">
    <name type="scientific">Tritrichomonas musculus</name>
    <dbReference type="NCBI Taxonomy" id="1915356"/>
    <lineage>
        <taxon>Eukaryota</taxon>
        <taxon>Metamonada</taxon>
        <taxon>Parabasalia</taxon>
        <taxon>Tritrichomonadida</taxon>
        <taxon>Tritrichomonadidae</taxon>
        <taxon>Tritrichomonas</taxon>
    </lineage>
</organism>
<evidence type="ECO:0000256" key="2">
    <source>
        <dbReference type="ARBA" id="ARBA00005467"/>
    </source>
</evidence>
<keyword evidence="4 6" id="KW-1133">Transmembrane helix</keyword>
<proteinExistence type="inferred from homology"/>
<comment type="similarity">
    <text evidence="2 6">Belongs to the TVP23 family.</text>
</comment>
<evidence type="ECO:0000256" key="4">
    <source>
        <dbReference type="ARBA" id="ARBA00022989"/>
    </source>
</evidence>
<keyword evidence="9" id="KW-1185">Reference proteome</keyword>